<proteinExistence type="inferred from homology"/>
<keyword evidence="6" id="KW-0819">tRNA processing</keyword>
<evidence type="ECO:0000256" key="8">
    <source>
        <dbReference type="ARBA" id="ARBA00053284"/>
    </source>
</evidence>
<dbReference type="GO" id="GO:0000172">
    <property type="term" value="C:ribonuclease MRP complex"/>
    <property type="evidence" value="ECO:0007669"/>
    <property type="project" value="InterPro"/>
</dbReference>
<evidence type="ECO:0000256" key="5">
    <source>
        <dbReference type="ARBA" id="ARBA00022552"/>
    </source>
</evidence>
<sequence length="329" mass="36354">MMAATNMTEPRNPGMSSVPQSNPSHTESSSQAVEMDPVEYTLRKRLPRKLPKRRNDVYVNMKTDFRAQLARCQKLLDGGGHREICVHGLGLAINRAINIALQLQASSQGALQLAANTSTVELIDDLEPEDPDEAGEPMTLVSSPFKPLLGRSFPSSFLLIVEDPTHSASSCHCAAGLLLTSLCIQKKKAYFASQEIEVNLKQFCRGGHPPCSLRSHSTGSDFCVSCFLNEMVQDPETGHAHMANCAAGRFRSYLYKFSATFATSSGIFQTHCEIIGRMHRRQRVRHRSNVQKVPDATSSVTQLRPAAQSNHLTHFITGGLWENLFIYLP</sequence>
<dbReference type="GO" id="GO:0003676">
    <property type="term" value="F:nucleic acid binding"/>
    <property type="evidence" value="ECO:0007669"/>
    <property type="project" value="InterPro"/>
</dbReference>
<comment type="similarity">
    <text evidence="3">Belongs to the histone-like Alba family.</text>
</comment>
<evidence type="ECO:0000256" key="6">
    <source>
        <dbReference type="ARBA" id="ARBA00022694"/>
    </source>
</evidence>
<dbReference type="InterPro" id="IPR036882">
    <property type="entry name" value="Alba-like_dom_sf"/>
</dbReference>
<dbReference type="Proteomes" id="UP000250572">
    <property type="component" value="Unassembled WGS sequence"/>
</dbReference>
<dbReference type="FunFam" id="3.30.110.20:FF:000002">
    <property type="entry name" value="Ribonuclease P protein subunit p20"/>
    <property type="match status" value="1"/>
</dbReference>
<dbReference type="PANTHER" id="PTHR15314">
    <property type="entry name" value="RIBONUCLEASE P PROTEIN SUBUNIT P20"/>
    <property type="match status" value="1"/>
</dbReference>
<accession>A0A315WW49</accession>
<evidence type="ECO:0000313" key="12">
    <source>
        <dbReference type="EMBL" id="PWA32920.1"/>
    </source>
</evidence>
<comment type="subcellular location">
    <subcellularLocation>
        <location evidence="1">Cytoplasmic granule</location>
    </subcellularLocation>
    <subcellularLocation>
        <location evidence="2">Nucleus</location>
        <location evidence="2">Nucleolus</location>
    </subcellularLocation>
</comment>
<dbReference type="InterPro" id="IPR014612">
    <property type="entry name" value="Pop7/Rpp20"/>
</dbReference>
<dbReference type="GO" id="GO:0005655">
    <property type="term" value="C:nucleolar ribonuclease P complex"/>
    <property type="evidence" value="ECO:0007669"/>
    <property type="project" value="InterPro"/>
</dbReference>
<protein>
    <recommendedName>
        <fullName evidence="10">Ribonuclease P protein subunit p20</fullName>
    </recommendedName>
</protein>
<dbReference type="Pfam" id="PF12328">
    <property type="entry name" value="Rpp20"/>
    <property type="match status" value="1"/>
</dbReference>
<dbReference type="EMBL" id="NHOQ01000105">
    <property type="protein sequence ID" value="PWA32920.1"/>
    <property type="molecule type" value="Genomic_DNA"/>
</dbReference>
<keyword evidence="4" id="KW-0963">Cytoplasm</keyword>
<dbReference type="GO" id="GO:0006364">
    <property type="term" value="P:rRNA processing"/>
    <property type="evidence" value="ECO:0007669"/>
    <property type="project" value="UniProtKB-KW"/>
</dbReference>
<feature type="compositionally biased region" description="Polar residues" evidence="11">
    <location>
        <begin position="1"/>
        <end position="32"/>
    </location>
</feature>
<name>A0A315WW49_GAMAF</name>
<dbReference type="Gene3D" id="3.30.110.20">
    <property type="entry name" value="Alba-like domain"/>
    <property type="match status" value="1"/>
</dbReference>
<evidence type="ECO:0000256" key="2">
    <source>
        <dbReference type="ARBA" id="ARBA00004604"/>
    </source>
</evidence>
<evidence type="ECO:0000256" key="1">
    <source>
        <dbReference type="ARBA" id="ARBA00004463"/>
    </source>
</evidence>
<comment type="subunit">
    <text evidence="9">Component of nuclear RNase P and RNase MRP complexes. RNase P consists of a catalytic RNA moiety and 10 different protein chains; POP1, POP4, POP5, POP7, RPP14, RPP21, RPP25, RPP30, RPP38 and RPP40. Within the RNase P complex, POP1, POP7 and RPP25 form the 'finger' subcomplex, POP5, RPP14, RPP40 and homodimeric RPP30 form the 'palm' subcomplex, and RPP21, POP4 and RPP38 form the 'wrist' subcomplex. All subunits of the RNase P complex interact with the catalytic RNA. Several subunits of RNase P are also part of the RNase MRP complex. RNase MRP consists of a catalytic RNA moiety and about 8 protein subunits; POP1, POP7, RPP25, RPP30, RPP38, RPP40 and possibly also POP4 and POP5. Interacts with SMN1. POP7 forms a heterodimer with RPP25 that binds to the P3 stem loop of the catalytic RNA.</text>
</comment>
<evidence type="ECO:0000256" key="10">
    <source>
        <dbReference type="ARBA" id="ARBA00068472"/>
    </source>
</evidence>
<dbReference type="SUPFAM" id="SSF82704">
    <property type="entry name" value="AlbA-like"/>
    <property type="match status" value="1"/>
</dbReference>
<evidence type="ECO:0000256" key="4">
    <source>
        <dbReference type="ARBA" id="ARBA00022490"/>
    </source>
</evidence>
<comment type="caution">
    <text evidence="12">The sequence shown here is derived from an EMBL/GenBank/DDBJ whole genome shotgun (WGS) entry which is preliminary data.</text>
</comment>
<organism evidence="12 13">
    <name type="scientific">Gambusia affinis</name>
    <name type="common">Western mosquitofish</name>
    <name type="synonym">Heterandria affinis</name>
    <dbReference type="NCBI Taxonomy" id="33528"/>
    <lineage>
        <taxon>Eukaryota</taxon>
        <taxon>Metazoa</taxon>
        <taxon>Chordata</taxon>
        <taxon>Craniata</taxon>
        <taxon>Vertebrata</taxon>
        <taxon>Euteleostomi</taxon>
        <taxon>Actinopterygii</taxon>
        <taxon>Neopterygii</taxon>
        <taxon>Teleostei</taxon>
        <taxon>Neoteleostei</taxon>
        <taxon>Acanthomorphata</taxon>
        <taxon>Ovalentaria</taxon>
        <taxon>Atherinomorphae</taxon>
        <taxon>Cyprinodontiformes</taxon>
        <taxon>Poeciliidae</taxon>
        <taxon>Poeciliinae</taxon>
        <taxon>Gambusia</taxon>
    </lineage>
</organism>
<evidence type="ECO:0000256" key="3">
    <source>
        <dbReference type="ARBA" id="ARBA00008018"/>
    </source>
</evidence>
<feature type="region of interest" description="Disordered" evidence="11">
    <location>
        <begin position="1"/>
        <end position="33"/>
    </location>
</feature>
<evidence type="ECO:0000256" key="7">
    <source>
        <dbReference type="ARBA" id="ARBA00023242"/>
    </source>
</evidence>
<keyword evidence="5" id="KW-0698">rRNA processing</keyword>
<comment type="function">
    <text evidence="8">Component of ribonuclease P, a ribonucleoprotein complex that generates mature tRNA molecules by cleaving their 5'-ends. Also a component of the MRP ribonuclease complex, which cleaves pre-rRNA sequences.</text>
</comment>
<dbReference type="STRING" id="33528.ENSGAFP00000026125"/>
<dbReference type="PANTHER" id="PTHR15314:SF1">
    <property type="entry name" value="RIBONUCLEASE P PROTEIN SUBUNIT P20"/>
    <property type="match status" value="1"/>
</dbReference>
<reference evidence="12 13" key="1">
    <citation type="journal article" date="2018" name="G3 (Bethesda)">
        <title>A High-Quality Reference Genome for the Invasive Mosquitofish Gambusia affinis Using a Chicago Library.</title>
        <authorList>
            <person name="Hoffberg S.L."/>
            <person name="Troendle N.J."/>
            <person name="Glenn T.C."/>
            <person name="Mahmud O."/>
            <person name="Louha S."/>
            <person name="Chalopin D."/>
            <person name="Bennetzen J.L."/>
            <person name="Mauricio R."/>
        </authorList>
    </citation>
    <scope>NUCLEOTIDE SEQUENCE [LARGE SCALE GENOMIC DNA]</scope>
    <source>
        <strain evidence="12">NE01/NJP1002.9</strain>
        <tissue evidence="12">Muscle</tissue>
    </source>
</reference>
<evidence type="ECO:0000313" key="13">
    <source>
        <dbReference type="Proteomes" id="UP000250572"/>
    </source>
</evidence>
<dbReference type="GO" id="GO:0001682">
    <property type="term" value="P:tRNA 5'-leader removal"/>
    <property type="evidence" value="ECO:0007669"/>
    <property type="project" value="InterPro"/>
</dbReference>
<dbReference type="AlphaFoldDB" id="A0A315WW49"/>
<keyword evidence="7" id="KW-0539">Nucleus</keyword>
<evidence type="ECO:0000256" key="11">
    <source>
        <dbReference type="SAM" id="MobiDB-lite"/>
    </source>
</evidence>
<evidence type="ECO:0000256" key="9">
    <source>
        <dbReference type="ARBA" id="ARBA00064615"/>
    </source>
</evidence>
<keyword evidence="13" id="KW-1185">Reference proteome</keyword>
<gene>
    <name evidence="12" type="ORF">CCH79_00015539</name>
</gene>